<sequence>MGFLFPGVTWDSHFTCFYFSSPPPFSSSSCLNPSY</sequence>
<reference evidence="1" key="1">
    <citation type="journal article" date="1997" name="Plant Physiol.">
        <title>Isolation of a cDNA Encoding a Phytochrome A (Accession No. AJ001318) from Populus tremula x tremuloides. (PGR97-186).</title>
        <authorList>
            <person name="Eriksson M.E."/>
            <person name="Moritz T."/>
        </authorList>
    </citation>
    <scope>NUCLEOTIDE SEQUENCE</scope>
    <source>
        <strain evidence="1">T89</strain>
        <tissue evidence="1">Leaf</tissue>
    </source>
</reference>
<protein>
    <submittedName>
        <fullName evidence="1">Uncharacterized protein</fullName>
    </submittedName>
</protein>
<accession>O49933</accession>
<evidence type="ECO:0000313" key="1">
    <source>
        <dbReference type="EMBL" id="CAA04678.1"/>
    </source>
</evidence>
<name>O49933_POPPZ</name>
<dbReference type="AlphaFoldDB" id="O49933"/>
<dbReference type="EMBL" id="AJ001318">
    <property type="protein sequence ID" value="CAA04678.1"/>
    <property type="molecule type" value="mRNA"/>
</dbReference>
<proteinExistence type="evidence at transcript level"/>
<organism evidence="1">
    <name type="scientific">Populus tremula x Populus tremuloides</name>
    <name type="common">Hybrid aspen</name>
    <dbReference type="NCBI Taxonomy" id="47664"/>
    <lineage>
        <taxon>Eukaryota</taxon>
        <taxon>Viridiplantae</taxon>
        <taxon>Streptophyta</taxon>
        <taxon>Embryophyta</taxon>
        <taxon>Tracheophyta</taxon>
        <taxon>Spermatophyta</taxon>
        <taxon>Magnoliopsida</taxon>
        <taxon>eudicotyledons</taxon>
        <taxon>Gunneridae</taxon>
        <taxon>Pentapetalae</taxon>
        <taxon>rosids</taxon>
        <taxon>fabids</taxon>
        <taxon>Malpighiales</taxon>
        <taxon>Salicaceae</taxon>
        <taxon>Saliceae</taxon>
        <taxon>Populus</taxon>
    </lineage>
</organism>
<dbReference type="PIR" id="T09834">
    <property type="entry name" value="T09834"/>
</dbReference>